<protein>
    <submittedName>
        <fullName evidence="3">Acidic leucine-rich nuclear phosphoprotein 32 family member B</fullName>
    </submittedName>
</protein>
<feature type="region of interest" description="Disordered" evidence="1">
    <location>
        <begin position="69"/>
        <end position="172"/>
    </location>
</feature>
<accession>A0AAV1N0B4</accession>
<evidence type="ECO:0000313" key="3">
    <source>
        <dbReference type="EMBL" id="CAK6952824.1"/>
    </source>
</evidence>
<dbReference type="PANTHER" id="PTHR15312">
    <property type="entry name" value="PROTEIN TYROSINE PHOSPHATASE RECEPTOR TYPE C-ASSOCIATED PROTEIN"/>
    <property type="match status" value="1"/>
</dbReference>
<keyword evidence="2" id="KW-0472">Membrane</keyword>
<sequence length="203" mass="22011">MTVEYHTSTTTVLLLFFLLVVLVALLIIFYKKLNKENNGEYTISRIVSKEGGLRDQVRGAATFLGTRLGVQRRPSYESEQDEEEMQDEEQHMGEHSSQGSDSEEDEQEEEDDEEQPGETKRKGGCTSDDNSSYIGSDLEEEISLMGQSEAKGETGEEKGGDGDGKGEASAGGGLLINLSQLSGSAIWSDDKGDGAKVCDVTAL</sequence>
<feature type="transmembrane region" description="Helical" evidence="2">
    <location>
        <begin position="12"/>
        <end position="30"/>
    </location>
</feature>
<feature type="compositionally biased region" description="Acidic residues" evidence="1">
    <location>
        <begin position="101"/>
        <end position="116"/>
    </location>
</feature>
<dbReference type="EMBL" id="CAWUFR010000011">
    <property type="protein sequence ID" value="CAK6952824.1"/>
    <property type="molecule type" value="Genomic_DNA"/>
</dbReference>
<evidence type="ECO:0000256" key="2">
    <source>
        <dbReference type="SAM" id="Phobius"/>
    </source>
</evidence>
<dbReference type="AlphaFoldDB" id="A0AAV1N0B4"/>
<organism evidence="3 4">
    <name type="scientific">Scomber scombrus</name>
    <name type="common">Atlantic mackerel</name>
    <name type="synonym">Scomber vernalis</name>
    <dbReference type="NCBI Taxonomy" id="13677"/>
    <lineage>
        <taxon>Eukaryota</taxon>
        <taxon>Metazoa</taxon>
        <taxon>Chordata</taxon>
        <taxon>Craniata</taxon>
        <taxon>Vertebrata</taxon>
        <taxon>Euteleostomi</taxon>
        <taxon>Actinopterygii</taxon>
        <taxon>Neopterygii</taxon>
        <taxon>Teleostei</taxon>
        <taxon>Neoteleostei</taxon>
        <taxon>Acanthomorphata</taxon>
        <taxon>Pelagiaria</taxon>
        <taxon>Scombriformes</taxon>
        <taxon>Scombridae</taxon>
        <taxon>Scomber</taxon>
    </lineage>
</organism>
<feature type="compositionally biased region" description="Acidic residues" evidence="1">
    <location>
        <begin position="78"/>
        <end position="87"/>
    </location>
</feature>
<dbReference type="Proteomes" id="UP001314229">
    <property type="component" value="Unassembled WGS sequence"/>
</dbReference>
<gene>
    <name evidence="3" type="ORF">FSCOSCO3_A004323</name>
</gene>
<keyword evidence="2" id="KW-1133">Transmembrane helix</keyword>
<feature type="compositionally biased region" description="Basic and acidic residues" evidence="1">
    <location>
        <begin position="150"/>
        <end position="166"/>
    </location>
</feature>
<comment type="caution">
    <text evidence="3">The sequence shown here is derived from an EMBL/GenBank/DDBJ whole genome shotgun (WGS) entry which is preliminary data.</text>
</comment>
<keyword evidence="2" id="KW-0812">Transmembrane</keyword>
<proteinExistence type="predicted"/>
<reference evidence="3 4" key="1">
    <citation type="submission" date="2024-01" db="EMBL/GenBank/DDBJ databases">
        <authorList>
            <person name="Alioto T."/>
            <person name="Alioto T."/>
            <person name="Gomez Garrido J."/>
        </authorList>
    </citation>
    <scope>NUCLEOTIDE SEQUENCE [LARGE SCALE GENOMIC DNA]</scope>
</reference>
<evidence type="ECO:0000313" key="4">
    <source>
        <dbReference type="Proteomes" id="UP001314229"/>
    </source>
</evidence>
<name>A0AAV1N0B4_SCOSC</name>
<keyword evidence="4" id="KW-1185">Reference proteome</keyword>
<dbReference type="InterPro" id="IPR016553">
    <property type="entry name" value="PTPRCAP"/>
</dbReference>
<evidence type="ECO:0000256" key="1">
    <source>
        <dbReference type="SAM" id="MobiDB-lite"/>
    </source>
</evidence>
<dbReference type="PANTHER" id="PTHR15312:SF1">
    <property type="entry name" value="PROTEIN TYROSINE PHOSPHATASE RECEPTOR TYPE C-ASSOCIATED PROTEIN"/>
    <property type="match status" value="1"/>
</dbReference>